<dbReference type="Pfam" id="PF14368">
    <property type="entry name" value="LTP_2"/>
    <property type="match status" value="1"/>
</dbReference>
<accession>A0A8J5WYB4</accession>
<proteinExistence type="predicted"/>
<feature type="domain" description="Bifunctional inhibitor/plant lipid transfer protein/seed storage helical" evidence="3">
    <location>
        <begin position="37"/>
        <end position="98"/>
    </location>
</feature>
<dbReference type="OrthoDB" id="694459at2759"/>
<feature type="region of interest" description="Disordered" evidence="1">
    <location>
        <begin position="122"/>
        <end position="205"/>
    </location>
</feature>
<sequence length="205" mass="20383">MCLILVLVAVGAATTLCAAQTTAQRLAMPICPGAATTLCAAQTTAQRLAMPICPAATISLSPCIGYAFGVGSATLSSCCSQLQTFFQSQGPCLCAASKLASAGPIGMFVGQAQAMIPNTRPRKLKFRPDHNAAAGDSSRTGTTAATMAPTPASAPDTPAVALSTTQADPEGSQAPEVPTEESPATVTSPGQVVPGDDGSSSGPQT</sequence>
<feature type="compositionally biased region" description="Low complexity" evidence="1">
    <location>
        <begin position="140"/>
        <end position="161"/>
    </location>
</feature>
<gene>
    <name evidence="4" type="ORF">GUJ93_ZPchr0013g34181</name>
</gene>
<evidence type="ECO:0000313" key="4">
    <source>
        <dbReference type="EMBL" id="KAG8097734.1"/>
    </source>
</evidence>
<comment type="caution">
    <text evidence="4">The sequence shown here is derived from an EMBL/GenBank/DDBJ whole genome shotgun (WGS) entry which is preliminary data.</text>
</comment>
<evidence type="ECO:0000256" key="1">
    <source>
        <dbReference type="SAM" id="MobiDB-lite"/>
    </source>
</evidence>
<evidence type="ECO:0000313" key="5">
    <source>
        <dbReference type="Proteomes" id="UP000729402"/>
    </source>
</evidence>
<organism evidence="4 5">
    <name type="scientific">Zizania palustris</name>
    <name type="common">Northern wild rice</name>
    <dbReference type="NCBI Taxonomy" id="103762"/>
    <lineage>
        <taxon>Eukaryota</taxon>
        <taxon>Viridiplantae</taxon>
        <taxon>Streptophyta</taxon>
        <taxon>Embryophyta</taxon>
        <taxon>Tracheophyta</taxon>
        <taxon>Spermatophyta</taxon>
        <taxon>Magnoliopsida</taxon>
        <taxon>Liliopsida</taxon>
        <taxon>Poales</taxon>
        <taxon>Poaceae</taxon>
        <taxon>BOP clade</taxon>
        <taxon>Oryzoideae</taxon>
        <taxon>Oryzeae</taxon>
        <taxon>Zizaniinae</taxon>
        <taxon>Zizania</taxon>
    </lineage>
</organism>
<dbReference type="EMBL" id="JAAALK010000079">
    <property type="protein sequence ID" value="KAG8097734.1"/>
    <property type="molecule type" value="Genomic_DNA"/>
</dbReference>
<keyword evidence="2" id="KW-0732">Signal</keyword>
<feature type="chain" id="PRO_5035239493" description="Bifunctional inhibitor/plant lipid transfer protein/seed storage helical domain-containing protein" evidence="2">
    <location>
        <begin position="20"/>
        <end position="205"/>
    </location>
</feature>
<evidence type="ECO:0000259" key="3">
    <source>
        <dbReference type="Pfam" id="PF14368"/>
    </source>
</evidence>
<feature type="signal peptide" evidence="2">
    <location>
        <begin position="1"/>
        <end position="19"/>
    </location>
</feature>
<dbReference type="CDD" id="cd00010">
    <property type="entry name" value="AAI_LTSS"/>
    <property type="match status" value="1"/>
</dbReference>
<reference evidence="4" key="2">
    <citation type="submission" date="2021-02" db="EMBL/GenBank/DDBJ databases">
        <authorList>
            <person name="Kimball J.A."/>
            <person name="Haas M.W."/>
            <person name="Macchietto M."/>
            <person name="Kono T."/>
            <person name="Duquette J."/>
            <person name="Shao M."/>
        </authorList>
    </citation>
    <scope>NUCLEOTIDE SEQUENCE</scope>
    <source>
        <tissue evidence="4">Fresh leaf tissue</tissue>
    </source>
</reference>
<dbReference type="InterPro" id="IPR016140">
    <property type="entry name" value="Bifunc_inhib/LTP/seed_store"/>
</dbReference>
<keyword evidence="5" id="KW-1185">Reference proteome</keyword>
<evidence type="ECO:0000256" key="2">
    <source>
        <dbReference type="SAM" id="SignalP"/>
    </source>
</evidence>
<reference evidence="4" key="1">
    <citation type="journal article" date="2021" name="bioRxiv">
        <title>Whole Genome Assembly and Annotation of Northern Wild Rice, Zizania palustris L., Supports a Whole Genome Duplication in the Zizania Genus.</title>
        <authorList>
            <person name="Haas M."/>
            <person name="Kono T."/>
            <person name="Macchietto M."/>
            <person name="Millas R."/>
            <person name="McGilp L."/>
            <person name="Shao M."/>
            <person name="Duquette J."/>
            <person name="Hirsch C.N."/>
            <person name="Kimball J."/>
        </authorList>
    </citation>
    <scope>NUCLEOTIDE SEQUENCE</scope>
    <source>
        <tissue evidence="4">Fresh leaf tissue</tissue>
    </source>
</reference>
<dbReference type="AlphaFoldDB" id="A0A8J5WYB4"/>
<protein>
    <recommendedName>
        <fullName evidence="3">Bifunctional inhibitor/plant lipid transfer protein/seed storage helical domain-containing protein</fullName>
    </recommendedName>
</protein>
<dbReference type="Proteomes" id="UP000729402">
    <property type="component" value="Unassembled WGS sequence"/>
</dbReference>
<name>A0A8J5WYB4_ZIZPA</name>